<name>A0ABQ7DB32_BRACR</name>
<protein>
    <recommendedName>
        <fullName evidence="4">Mitochondrial outer membrane protein porin 2-like</fullName>
    </recommendedName>
</protein>
<evidence type="ECO:0000256" key="1">
    <source>
        <dbReference type="ARBA" id="ARBA00009624"/>
    </source>
</evidence>
<dbReference type="InterPro" id="IPR001925">
    <property type="entry name" value="Porin_Euk"/>
</dbReference>
<reference evidence="2 3" key="1">
    <citation type="journal article" date="2020" name="BMC Genomics">
        <title>Intraspecific diversification of the crop wild relative Brassica cretica Lam. using demographic model selection.</title>
        <authorList>
            <person name="Kioukis A."/>
            <person name="Michalopoulou V.A."/>
            <person name="Briers L."/>
            <person name="Pirintsos S."/>
            <person name="Studholme D.J."/>
            <person name="Pavlidis P."/>
            <person name="Sarris P.F."/>
        </authorList>
    </citation>
    <scope>NUCLEOTIDE SEQUENCE [LARGE SCALE GENOMIC DNA]</scope>
    <source>
        <strain evidence="3">cv. PFS-1207/04</strain>
    </source>
</reference>
<accession>A0ABQ7DB32</accession>
<sequence length="372" mass="39700">MSKGPGLFADIGKKAKDLLTRDYNTDQKFSISTYTASGVSLTSTALKKGGVHAADVTSQYKYKNAVFDFKIDTDSTILTTVTFTEILPSTKAIASFKVPDNSSGKLEVQYFHDHATVTAAAALKQNPLIDITATLGTPVISFGAEAGYDTSSKTFTKYNAGISVTKPDACASIILWPSGSIERILTHDCQRSQVRHSVGGVLEVQYFHDHATVTAAAALKQNPLIDITATLGTPVISFGAEAGYDTSSKTFTKYNAGISVTKPDACASIILGDKGDSIKASYLHHLDESKRSAAVGEVYRKFSTNENTITVGGLYAIDHTTTVKAKLNNNGKLGALLQHEVVPKSLVTVSSEIDTKALDKHPRFGLSLVLKP</sequence>
<dbReference type="PANTHER" id="PTHR11743:SF77">
    <property type="entry name" value="MITOCHONDRIAL OUTER MEMBRANE PROTEIN PORIN 2-LIKE"/>
    <property type="match status" value="1"/>
</dbReference>
<dbReference type="Proteomes" id="UP000266723">
    <property type="component" value="Unassembled WGS sequence"/>
</dbReference>
<proteinExistence type="inferred from homology"/>
<dbReference type="InterPro" id="IPR027246">
    <property type="entry name" value="Porin_Euk/Tom40"/>
</dbReference>
<comment type="caution">
    <text evidence="2">The sequence shown here is derived from an EMBL/GenBank/DDBJ whole genome shotgun (WGS) entry which is preliminary data.</text>
</comment>
<dbReference type="Pfam" id="PF01459">
    <property type="entry name" value="Porin_3"/>
    <property type="match status" value="2"/>
</dbReference>
<evidence type="ECO:0000313" key="3">
    <source>
        <dbReference type="Proteomes" id="UP000266723"/>
    </source>
</evidence>
<keyword evidence="3" id="KW-1185">Reference proteome</keyword>
<dbReference type="EMBL" id="QGKV02000759">
    <property type="protein sequence ID" value="KAF3568730.1"/>
    <property type="molecule type" value="Genomic_DNA"/>
</dbReference>
<comment type="similarity">
    <text evidence="1">Belongs to the eukaryotic mitochondrial porin (TC 1.B.8.1) family.</text>
</comment>
<evidence type="ECO:0008006" key="4">
    <source>
        <dbReference type="Google" id="ProtNLM"/>
    </source>
</evidence>
<organism evidence="2 3">
    <name type="scientific">Brassica cretica</name>
    <name type="common">Mustard</name>
    <dbReference type="NCBI Taxonomy" id="69181"/>
    <lineage>
        <taxon>Eukaryota</taxon>
        <taxon>Viridiplantae</taxon>
        <taxon>Streptophyta</taxon>
        <taxon>Embryophyta</taxon>
        <taxon>Tracheophyta</taxon>
        <taxon>Spermatophyta</taxon>
        <taxon>Magnoliopsida</taxon>
        <taxon>eudicotyledons</taxon>
        <taxon>Gunneridae</taxon>
        <taxon>Pentapetalae</taxon>
        <taxon>rosids</taxon>
        <taxon>malvids</taxon>
        <taxon>Brassicales</taxon>
        <taxon>Brassicaceae</taxon>
        <taxon>Brassiceae</taxon>
        <taxon>Brassica</taxon>
    </lineage>
</organism>
<evidence type="ECO:0000313" key="2">
    <source>
        <dbReference type="EMBL" id="KAF3568730.1"/>
    </source>
</evidence>
<gene>
    <name evidence="2" type="ORF">DY000_02011710</name>
</gene>
<dbReference type="InterPro" id="IPR023614">
    <property type="entry name" value="Porin_dom_sf"/>
</dbReference>
<dbReference type="CDD" id="cd07306">
    <property type="entry name" value="Porin3_VDAC"/>
    <property type="match status" value="1"/>
</dbReference>
<dbReference type="PANTHER" id="PTHR11743">
    <property type="entry name" value="VOLTAGE-DEPENDENT ANION-SELECTIVE CHANNEL"/>
    <property type="match status" value="1"/>
</dbReference>
<dbReference type="Gene3D" id="2.40.160.10">
    <property type="entry name" value="Porin"/>
    <property type="match status" value="2"/>
</dbReference>